<dbReference type="PATRIC" id="fig|587753.10.peg.3218"/>
<gene>
    <name evidence="1" type="ORF">PCL1606_32260</name>
</gene>
<reference evidence="1 2" key="1">
    <citation type="journal article" date="2015" name="Mol. Plant Microbe Interact.">
        <title>Comparative Genomic Analysis of Pseudomonas chlororaphis PCL1606 Reveals New Insight into Antifungal Compounds Involved in Biocontrol.</title>
        <authorList>
            <person name="Calderon C.E."/>
            <person name="Ramos C."/>
            <person name="de Vicente A."/>
            <person name="Cazorla F.M."/>
        </authorList>
    </citation>
    <scope>NUCLEOTIDE SEQUENCE [LARGE SCALE GENOMIC DNA]</scope>
    <source>
        <strain evidence="1 2">PCL1606</strain>
    </source>
</reference>
<accession>A0A0D5Y115</accession>
<proteinExistence type="predicted"/>
<protein>
    <submittedName>
        <fullName evidence="1">Uncharacterized protein</fullName>
    </submittedName>
</protein>
<name>A0A0D5Y115_9PSED</name>
<dbReference type="KEGG" id="pcz:PCL1606_32260"/>
<dbReference type="EMBL" id="CP011110">
    <property type="protein sequence ID" value="AKA24677.1"/>
    <property type="molecule type" value="Genomic_DNA"/>
</dbReference>
<evidence type="ECO:0000313" key="1">
    <source>
        <dbReference type="EMBL" id="AKA24677.1"/>
    </source>
</evidence>
<evidence type="ECO:0000313" key="2">
    <source>
        <dbReference type="Proteomes" id="UP000032748"/>
    </source>
</evidence>
<dbReference type="AlphaFoldDB" id="A0A0D5Y115"/>
<organism evidence="1 2">
    <name type="scientific">Pseudomonas chlororaphis</name>
    <dbReference type="NCBI Taxonomy" id="587753"/>
    <lineage>
        <taxon>Bacteria</taxon>
        <taxon>Pseudomonadati</taxon>
        <taxon>Pseudomonadota</taxon>
        <taxon>Gammaproteobacteria</taxon>
        <taxon>Pseudomonadales</taxon>
        <taxon>Pseudomonadaceae</taxon>
        <taxon>Pseudomonas</taxon>
    </lineage>
</organism>
<dbReference type="Proteomes" id="UP000032748">
    <property type="component" value="Chromosome"/>
</dbReference>
<sequence length="53" mass="5889">MNRKIPQAAAASNPQDREEVLFSKEELLALSDAIKKSKTRVSQTKAASCAYHR</sequence>